<dbReference type="InterPro" id="IPR036388">
    <property type="entry name" value="WH-like_DNA-bd_sf"/>
</dbReference>
<dbReference type="Gene3D" id="1.10.10.10">
    <property type="entry name" value="Winged helix-like DNA-binding domain superfamily/Winged helix DNA-binding domain"/>
    <property type="match status" value="1"/>
</dbReference>
<dbReference type="CDD" id="cd08414">
    <property type="entry name" value="PBP2_LTTR_aromatics_like"/>
    <property type="match status" value="1"/>
</dbReference>
<evidence type="ECO:0000256" key="3">
    <source>
        <dbReference type="ARBA" id="ARBA00023125"/>
    </source>
</evidence>
<keyword evidence="7" id="KW-1185">Reference proteome</keyword>
<evidence type="ECO:0000256" key="4">
    <source>
        <dbReference type="ARBA" id="ARBA00023163"/>
    </source>
</evidence>
<evidence type="ECO:0000259" key="5">
    <source>
        <dbReference type="PROSITE" id="PS50931"/>
    </source>
</evidence>
<dbReference type="InterPro" id="IPR000847">
    <property type="entry name" value="LysR_HTH_N"/>
</dbReference>
<dbReference type="GO" id="GO:0003700">
    <property type="term" value="F:DNA-binding transcription factor activity"/>
    <property type="evidence" value="ECO:0007669"/>
    <property type="project" value="InterPro"/>
</dbReference>
<feature type="domain" description="HTH lysR-type" evidence="5">
    <location>
        <begin position="3"/>
        <end position="60"/>
    </location>
</feature>
<dbReference type="PRINTS" id="PR00039">
    <property type="entry name" value="HTHLYSR"/>
</dbReference>
<dbReference type="PROSITE" id="PS50931">
    <property type="entry name" value="HTH_LYSR"/>
    <property type="match status" value="1"/>
</dbReference>
<dbReference type="SUPFAM" id="SSF46785">
    <property type="entry name" value="Winged helix' DNA-binding domain"/>
    <property type="match status" value="1"/>
</dbReference>
<keyword evidence="4" id="KW-0804">Transcription</keyword>
<name>A0A841IXI8_9SPHN</name>
<dbReference type="PANTHER" id="PTHR30346:SF0">
    <property type="entry name" value="HCA OPERON TRANSCRIPTIONAL ACTIVATOR HCAR"/>
    <property type="match status" value="1"/>
</dbReference>
<evidence type="ECO:0000313" key="7">
    <source>
        <dbReference type="Proteomes" id="UP000552700"/>
    </source>
</evidence>
<dbReference type="SUPFAM" id="SSF53850">
    <property type="entry name" value="Periplasmic binding protein-like II"/>
    <property type="match status" value="1"/>
</dbReference>
<keyword evidence="2" id="KW-0805">Transcription regulation</keyword>
<keyword evidence="3 6" id="KW-0238">DNA-binding</keyword>
<dbReference type="GO" id="GO:0032993">
    <property type="term" value="C:protein-DNA complex"/>
    <property type="evidence" value="ECO:0007669"/>
    <property type="project" value="TreeGrafter"/>
</dbReference>
<dbReference type="Proteomes" id="UP000552700">
    <property type="component" value="Unassembled WGS sequence"/>
</dbReference>
<dbReference type="FunFam" id="1.10.10.10:FF:000001">
    <property type="entry name" value="LysR family transcriptional regulator"/>
    <property type="match status" value="1"/>
</dbReference>
<dbReference type="RefSeq" id="WP_184077715.1">
    <property type="nucleotide sequence ID" value="NZ_JACIJP010000001.1"/>
</dbReference>
<comment type="similarity">
    <text evidence="1">Belongs to the LysR transcriptional regulatory family.</text>
</comment>
<dbReference type="InterPro" id="IPR036390">
    <property type="entry name" value="WH_DNA-bd_sf"/>
</dbReference>
<dbReference type="EMBL" id="JACIJP010000001">
    <property type="protein sequence ID" value="MBB6123084.1"/>
    <property type="molecule type" value="Genomic_DNA"/>
</dbReference>
<protein>
    <submittedName>
        <fullName evidence="6">DNA-binding transcriptional LysR family regulator</fullName>
    </submittedName>
</protein>
<evidence type="ECO:0000256" key="1">
    <source>
        <dbReference type="ARBA" id="ARBA00009437"/>
    </source>
</evidence>
<evidence type="ECO:0000313" key="6">
    <source>
        <dbReference type="EMBL" id="MBB6123084.1"/>
    </source>
</evidence>
<dbReference type="Gene3D" id="3.40.190.10">
    <property type="entry name" value="Periplasmic binding protein-like II"/>
    <property type="match status" value="2"/>
</dbReference>
<dbReference type="Pfam" id="PF03466">
    <property type="entry name" value="LysR_substrate"/>
    <property type="match status" value="1"/>
</dbReference>
<gene>
    <name evidence="6" type="ORF">FHS92_000791</name>
</gene>
<evidence type="ECO:0000256" key="2">
    <source>
        <dbReference type="ARBA" id="ARBA00023015"/>
    </source>
</evidence>
<dbReference type="Pfam" id="PF00126">
    <property type="entry name" value="HTH_1"/>
    <property type="match status" value="1"/>
</dbReference>
<comment type="caution">
    <text evidence="6">The sequence shown here is derived from an EMBL/GenBank/DDBJ whole genome shotgun (WGS) entry which is preliminary data.</text>
</comment>
<accession>A0A841IXI8</accession>
<organism evidence="6 7">
    <name type="scientific">Sphingobium subterraneum</name>
    <dbReference type="NCBI Taxonomy" id="627688"/>
    <lineage>
        <taxon>Bacteria</taxon>
        <taxon>Pseudomonadati</taxon>
        <taxon>Pseudomonadota</taxon>
        <taxon>Alphaproteobacteria</taxon>
        <taxon>Sphingomonadales</taxon>
        <taxon>Sphingomonadaceae</taxon>
        <taxon>Sphingobium</taxon>
    </lineage>
</organism>
<dbReference type="GO" id="GO:0003677">
    <property type="term" value="F:DNA binding"/>
    <property type="evidence" value="ECO:0007669"/>
    <property type="project" value="UniProtKB-KW"/>
</dbReference>
<dbReference type="InterPro" id="IPR005119">
    <property type="entry name" value="LysR_subst-bd"/>
</dbReference>
<sequence>MTMDLRQLRYLIALSEELNFTRAAARCHVSQPPFSRAIRDLETELGVRLFERDKHHVTLTSAGASMVEDARKSLAILHEGTRRAQRTAAGFSGTLTFGFGGSNVYSLLPSLVSSFRTVAPDVLVAFQAMPVLNQIEALRDGTIDIGILRLPVFDELIATRFVYAEPLVVALPGGHPLLADSGAVAVDQLAPSPFVAYEPTRGFNFHSDLLALCSLASFAPDIVHLAPTTEAVVGIVACGEGVAILPASAERLRMRGCSFRPLNVKNVPVHLSQVRFGVAWRKGQESAVTLRFLEHVAKTASGGD</sequence>
<proteinExistence type="inferred from homology"/>
<dbReference type="AlphaFoldDB" id="A0A841IXI8"/>
<reference evidence="6 7" key="1">
    <citation type="submission" date="2020-08" db="EMBL/GenBank/DDBJ databases">
        <title>Genomic Encyclopedia of Type Strains, Phase IV (KMG-IV): sequencing the most valuable type-strain genomes for metagenomic binning, comparative biology and taxonomic classification.</title>
        <authorList>
            <person name="Goeker M."/>
        </authorList>
    </citation>
    <scope>NUCLEOTIDE SEQUENCE [LARGE SCALE GENOMIC DNA]</scope>
    <source>
        <strain evidence="6 7">DSM 102255</strain>
    </source>
</reference>
<dbReference type="PANTHER" id="PTHR30346">
    <property type="entry name" value="TRANSCRIPTIONAL DUAL REGULATOR HCAR-RELATED"/>
    <property type="match status" value="1"/>
</dbReference>